<dbReference type="AlphaFoldDB" id="A0A9D4V6J0"/>
<proteinExistence type="predicted"/>
<evidence type="ECO:0000313" key="2">
    <source>
        <dbReference type="Proteomes" id="UP000886520"/>
    </source>
</evidence>
<accession>A0A9D4V6J0</accession>
<protein>
    <submittedName>
        <fullName evidence="1">Uncharacterized protein</fullName>
    </submittedName>
</protein>
<dbReference type="Proteomes" id="UP000886520">
    <property type="component" value="Chromosome 5"/>
</dbReference>
<organism evidence="1 2">
    <name type="scientific">Adiantum capillus-veneris</name>
    <name type="common">Maidenhair fern</name>
    <dbReference type="NCBI Taxonomy" id="13818"/>
    <lineage>
        <taxon>Eukaryota</taxon>
        <taxon>Viridiplantae</taxon>
        <taxon>Streptophyta</taxon>
        <taxon>Embryophyta</taxon>
        <taxon>Tracheophyta</taxon>
        <taxon>Polypodiopsida</taxon>
        <taxon>Polypodiidae</taxon>
        <taxon>Polypodiales</taxon>
        <taxon>Pteridineae</taxon>
        <taxon>Pteridaceae</taxon>
        <taxon>Vittarioideae</taxon>
        <taxon>Adiantum</taxon>
    </lineage>
</organism>
<comment type="caution">
    <text evidence="1">The sequence shown here is derived from an EMBL/GenBank/DDBJ whole genome shotgun (WGS) entry which is preliminary data.</text>
</comment>
<reference evidence="1 2" key="1">
    <citation type="submission" date="2021-01" db="EMBL/GenBank/DDBJ databases">
        <title>Adiantum capillus-veneris genome.</title>
        <authorList>
            <person name="Fang Y."/>
            <person name="Liao Q."/>
        </authorList>
    </citation>
    <scope>NUCLEOTIDE SEQUENCE [LARGE SCALE GENOMIC DNA]</scope>
    <source>
        <strain evidence="1">H3</strain>
        <tissue evidence="1">Leaf</tissue>
    </source>
</reference>
<sequence length="161" mass="18061">MCPTPQLAQAPPLTNSANGFLRQHSCNAKILHERCAVCDRMQNFKRQTPAQPQLRHVWAAPLCDRGLKVKSISSGGQGKISFLLRYVSALCENERKECGRDVGQSLISVSAYAEIERMLPSSLWVGTWAARLRSYMTFRLLHRHTTCTSQQQQTSPLPPLP</sequence>
<name>A0A9D4V6J0_ADICA</name>
<evidence type="ECO:0000313" key="1">
    <source>
        <dbReference type="EMBL" id="KAI5080375.1"/>
    </source>
</evidence>
<dbReference type="EMBL" id="JABFUD020000005">
    <property type="protein sequence ID" value="KAI5080375.1"/>
    <property type="molecule type" value="Genomic_DNA"/>
</dbReference>
<keyword evidence="2" id="KW-1185">Reference proteome</keyword>
<gene>
    <name evidence="1" type="ORF">GOP47_0005854</name>
</gene>